<evidence type="ECO:0000256" key="2">
    <source>
        <dbReference type="ARBA" id="ARBA00023326"/>
    </source>
</evidence>
<keyword evidence="2" id="KW-0119">Carbohydrate metabolism</keyword>
<reference evidence="4" key="1">
    <citation type="journal article" date="2019" name="Int. J. Syst. Evol. Microbiol.">
        <title>The Global Catalogue of Microorganisms (GCM) 10K type strain sequencing project: providing services to taxonomists for standard genome sequencing and annotation.</title>
        <authorList>
            <consortium name="The Broad Institute Genomics Platform"/>
            <consortium name="The Broad Institute Genome Sequencing Center for Infectious Disease"/>
            <person name="Wu L."/>
            <person name="Ma J."/>
        </authorList>
    </citation>
    <scope>NUCLEOTIDE SEQUENCE [LARGE SCALE GENOMIC DNA]</scope>
    <source>
        <strain evidence="4">JCM 14323</strain>
    </source>
</reference>
<dbReference type="InterPro" id="IPR013783">
    <property type="entry name" value="Ig-like_fold"/>
</dbReference>
<evidence type="ECO:0000313" key="3">
    <source>
        <dbReference type="EMBL" id="GAA1841596.1"/>
    </source>
</evidence>
<dbReference type="Gene3D" id="2.60.40.10">
    <property type="entry name" value="Immunoglobulins"/>
    <property type="match status" value="1"/>
</dbReference>
<proteinExistence type="predicted"/>
<dbReference type="EMBL" id="BAAANK010000008">
    <property type="protein sequence ID" value="GAA1841596.1"/>
    <property type="molecule type" value="Genomic_DNA"/>
</dbReference>
<evidence type="ECO:0000313" key="4">
    <source>
        <dbReference type="Proteomes" id="UP001501746"/>
    </source>
</evidence>
<keyword evidence="1" id="KW-0326">Glycosidase</keyword>
<comment type="caution">
    <text evidence="3">The sequence shown here is derived from an EMBL/GenBank/DDBJ whole genome shotgun (WGS) entry which is preliminary data.</text>
</comment>
<name>A0ABP4Z5C9_9MICO</name>
<gene>
    <name evidence="3" type="ORF">GCM10009750_29860</name>
</gene>
<dbReference type="InterPro" id="IPR003961">
    <property type="entry name" value="FN3_dom"/>
</dbReference>
<keyword evidence="2" id="KW-0624">Polysaccharide degradation</keyword>
<keyword evidence="1" id="KW-0378">Hydrolase</keyword>
<evidence type="ECO:0000256" key="1">
    <source>
        <dbReference type="ARBA" id="ARBA00023295"/>
    </source>
</evidence>
<dbReference type="Pfam" id="PF17963">
    <property type="entry name" value="Big_9"/>
    <property type="match status" value="4"/>
</dbReference>
<dbReference type="InterPro" id="IPR036116">
    <property type="entry name" value="FN3_sf"/>
</dbReference>
<dbReference type="SUPFAM" id="SSF101898">
    <property type="entry name" value="NHL repeat"/>
    <property type="match status" value="1"/>
</dbReference>
<dbReference type="CDD" id="cd00063">
    <property type="entry name" value="FN3"/>
    <property type="match status" value="1"/>
</dbReference>
<sequence length="1952" mass="204010">MIASAVSAGTVAVIAAVAVASGGYSAQRVDLGDAAVWVANEDLESIGRANTAVHELNAVVETGGATSTIVQRGRTVYALDPDRATIAIIDPTTSVVQDTVAVPPESMLALAGERAVVAADGDVWTAPSDRLADVRTGGEPALSFGPGTVVSVDPDGLLFAYTPSTGTVARVDAAESESVDTEWPTEAIDTGGRLQITSVGGRWAVYDGGTRSLLLEGRELPLASVITGADDARLQEPSVDGDVLAIATRSGLLLVDLRNGAVTRDVVPGASGVAAAPVRHGGCLNAAWSDGTAWRSCDPDAADVGGTAEDFELVGADGGADLAFFANGTALVLNDRKSGRSWAAGTDYAPIDNWAALLETEPDDETVEDEDADTAAPLERSQVPPVAVDDEFGVRPGRTSLLPVLMNDSDPNGDVLALDSVQAVLPDGIRLDLVAERQQVQVTLDAGITEDFSFGYVVDDGRGGSTPASVRVEVRSEEENSPPRQVRERAATVAEQGRATTAVLADWVDPDGDPFFLRSATTDDPDAVSFTADGAVVFDERKGAGTARRVAVVASDGRDDGGGELEIEVRDADDVPLVADPFVVLATTGEEIRIEPLRHAHGGSGTIALSSVPARENVQITADYDGGSFRFRSEIEQTHYLEYVVTDGATTTTGAIRVEVEAPPERDTTPITVPHTAFLRMDRPMDVDVLATDIDPTGGVLVLTDLGGVDETLFTVEVIEHRILRIELVAPLPLGSTTFGYRVSNGLGDAEGVVTVVHVPDPVSAQPPVANPDTASARVGDVIDIPVLANDEHPDALAFELSPELEDEPAAGLLFPSGDRLRYFAPDEPGEYEATYRVIASEDRQEATATVNITVREADPDTNAKPVPPSVTARVLAGDTVRIPVPLTATDPDGDSVQLVGQESGPDLGTVLETGPGWLEYEAGAYAAGTDSFEYAVIDALGARATGTVRVGIAARPDEARNPVAVQDHVVVRPGRTVSVRVLMNDSDPDGGRLKVDGIGPTDSDAGAEVVGDHVEVRIPDEPGDYGFLYTISNERLGTATSYLNVEAVEDAPLARPEVDDEVLTLTDILDRDRVVVDVLEEAFLADGDPADLQVELIDGFRSEAELLGDGRVAVEVGDERRIIPFRVAHPEDPRVASFAFIWVPGRDDAVPQLRRDARPVEVVTGELVRLDLEDFVIAASGRPVRITDAATVRAAHGDGEDPWVDEDTVQFRSEEGYFGPASISFLVTDGDSKLDPSGRTATIVIPIEVRSLENQPPVFVGGAIDFEPGDSKVIDLTKLTTIADEDEAEADELRYRILEPLPDGFSFELDEAELEITASPSAEFGTSGSLAVEVEDASDEGSTGRITLGVVPSTQPLAQPVADTAVVQRGRTTVVDVLANDDPTNPFPDVPLRVVAVRGIDGGLPEGISIIPNADRSRLSVAVAGAAEPVNTTLQYQVADATDEPSRFAWGTVTISVQDRPDPVTAPTVTGFGDGTLDVAFGAGAFNNSPISGYRIGLVDPGTGVEVASSECAATTCRVPTPGNGRANAVTVQVQARNAIGLADAAAAPGPIWSDVIPGAPQGLGSDPLDGRLRINWLPVLTGEGSPVHSYVIVSGGVGVEVDAASACTASRCSVESPPAQNGTLVEFSVSARNEAYPAMATWFDARGSGTPFGPPVAGGIDVTGDALAGTVTVDWSAFSGNGDAIGGYFVQRLSDGVTSVPTGPQACQVTSPAPGAVIAPSRGGGVADLIQVGPDVTSVTFSGTVADSIQYSFVVWGFNRAACASTQVAGTVVRPAPGGIDAVDSAMDWLNTETWDRYISGVRPGSAALQIVAVDANGLRVGEPREFAGSGWLRSVLNRPFGETARFQVRSCSAWGTCGPWSEVLPADAEPSLTFALPSRAWDPGSSEWTWASEPDNSGIPATFRCGIEGQADGVEAQGRTSCRIPDAQPGDRVWLDVEIAGVRVRYPNP</sequence>
<accession>A0ABP4Z5C9</accession>
<dbReference type="Proteomes" id="UP001501746">
    <property type="component" value="Unassembled WGS sequence"/>
</dbReference>
<protein>
    <submittedName>
        <fullName evidence="3">Ig-like domain-containing protein</fullName>
    </submittedName>
</protein>
<organism evidence="3 4">
    <name type="scientific">Agromyces salentinus</name>
    <dbReference type="NCBI Taxonomy" id="269421"/>
    <lineage>
        <taxon>Bacteria</taxon>
        <taxon>Bacillati</taxon>
        <taxon>Actinomycetota</taxon>
        <taxon>Actinomycetes</taxon>
        <taxon>Micrococcales</taxon>
        <taxon>Microbacteriaceae</taxon>
        <taxon>Agromyces</taxon>
    </lineage>
</organism>
<dbReference type="SUPFAM" id="SSF49265">
    <property type="entry name" value="Fibronectin type III"/>
    <property type="match status" value="1"/>
</dbReference>
<keyword evidence="4" id="KW-1185">Reference proteome</keyword>